<dbReference type="PANTHER" id="PTHR43472">
    <property type="entry name" value="PHOSPHORIBOSYLAMINE--GLYCINE LIGASE"/>
    <property type="match status" value="1"/>
</dbReference>
<dbReference type="Proteomes" id="UP000256864">
    <property type="component" value="Unassembled WGS sequence"/>
</dbReference>
<feature type="domain" description="ATP-grasp" evidence="16">
    <location>
        <begin position="107"/>
        <end position="319"/>
    </location>
</feature>
<comment type="pathway">
    <text evidence="3 14">Purine metabolism; IMP biosynthesis via de novo pathway; N(1)-(5-phospho-D-ribosyl)glycinamide from 5-phospho-alpha-D-ribose 1-diphosphate: step 2/2.</text>
</comment>
<dbReference type="EC" id="6.3.4.13" evidence="4 14"/>
<dbReference type="InterPro" id="IPR000115">
    <property type="entry name" value="PRibGlycinamide_synth"/>
</dbReference>
<keyword evidence="10" id="KW-0464">Manganese</keyword>
<protein>
    <recommendedName>
        <fullName evidence="4 14">Phosphoribosylamine--glycine ligase</fullName>
        <ecNumber evidence="4 14">6.3.4.13</ecNumber>
    </recommendedName>
    <alternativeName>
        <fullName evidence="14">GARS</fullName>
    </alternativeName>
    <alternativeName>
        <fullName evidence="12 14">Glycinamide ribonucleotide synthetase</fullName>
    </alternativeName>
    <alternativeName>
        <fullName evidence="13 14">Phosphoribosylglycinamide synthetase</fullName>
    </alternativeName>
</protein>
<dbReference type="SUPFAM" id="SSF52440">
    <property type="entry name" value="PreATP-grasp domain"/>
    <property type="match status" value="1"/>
</dbReference>
<evidence type="ECO:0000256" key="7">
    <source>
        <dbReference type="ARBA" id="ARBA00022755"/>
    </source>
</evidence>
<evidence type="ECO:0000313" key="18">
    <source>
        <dbReference type="Proteomes" id="UP000256864"/>
    </source>
</evidence>
<dbReference type="GO" id="GO:0004637">
    <property type="term" value="F:phosphoribosylamine-glycine ligase activity"/>
    <property type="evidence" value="ECO:0007669"/>
    <property type="project" value="UniProtKB-UniRule"/>
</dbReference>
<dbReference type="Gene3D" id="3.90.600.10">
    <property type="entry name" value="Phosphoribosylglycinamide synthetase, C-terminal domain"/>
    <property type="match status" value="1"/>
</dbReference>
<dbReference type="Gene3D" id="3.30.1490.20">
    <property type="entry name" value="ATP-grasp fold, A domain"/>
    <property type="match status" value="1"/>
</dbReference>
<evidence type="ECO:0000256" key="11">
    <source>
        <dbReference type="ARBA" id="ARBA00038345"/>
    </source>
</evidence>
<accession>A0A371NBV3</accession>
<dbReference type="InterPro" id="IPR011054">
    <property type="entry name" value="Rudment_hybrid_motif"/>
</dbReference>
<dbReference type="SUPFAM" id="SSF51246">
    <property type="entry name" value="Rudiment single hybrid motif"/>
    <property type="match status" value="1"/>
</dbReference>
<dbReference type="PANTHER" id="PTHR43472:SF1">
    <property type="entry name" value="PHOSPHORIBOSYLAMINE--GLYCINE LIGASE, CHLOROPLASTIC"/>
    <property type="match status" value="1"/>
</dbReference>
<comment type="caution">
    <text evidence="17">The sequence shown here is derived from an EMBL/GenBank/DDBJ whole genome shotgun (WGS) entry which is preliminary data.</text>
</comment>
<dbReference type="SMART" id="SM01210">
    <property type="entry name" value="GARS_C"/>
    <property type="match status" value="1"/>
</dbReference>
<dbReference type="NCBIfam" id="TIGR00877">
    <property type="entry name" value="purD"/>
    <property type="match status" value="1"/>
</dbReference>
<dbReference type="GO" id="GO:0006189">
    <property type="term" value="P:'de novo' IMP biosynthetic process"/>
    <property type="evidence" value="ECO:0007669"/>
    <property type="project" value="UniProtKB-UniRule"/>
</dbReference>
<reference evidence="17 18" key="1">
    <citation type="submission" date="2018-07" db="EMBL/GenBank/DDBJ databases">
        <title>Genomic Encyclopedia of Type Strains, Phase IV (KMG-IV): sequencing the most valuable type-strain genomes for metagenomic binning, comparative biology and taxonomic classification.</title>
        <authorList>
            <person name="Goeker M."/>
        </authorList>
    </citation>
    <scope>NUCLEOTIDE SEQUENCE [LARGE SCALE GENOMIC DNA]</scope>
    <source>
        <strain evidence="17 18">DSM 7466</strain>
    </source>
</reference>
<comment type="cofactor">
    <cofactor evidence="1">
        <name>Mn(2+)</name>
        <dbReference type="ChEBI" id="CHEBI:29035"/>
    </cofactor>
</comment>
<comment type="cofactor">
    <cofactor evidence="2">
        <name>Mg(2+)</name>
        <dbReference type="ChEBI" id="CHEBI:18420"/>
    </cofactor>
</comment>
<dbReference type="PROSITE" id="PS50975">
    <property type="entry name" value="ATP_GRASP"/>
    <property type="match status" value="1"/>
</dbReference>
<dbReference type="InterPro" id="IPR020561">
    <property type="entry name" value="PRibGlycinamid_synth_ATP-grasp"/>
</dbReference>
<dbReference type="EMBL" id="QREL01000002">
    <property type="protein sequence ID" value="REE26486.1"/>
    <property type="molecule type" value="Genomic_DNA"/>
</dbReference>
<dbReference type="InterPro" id="IPR011761">
    <property type="entry name" value="ATP-grasp"/>
</dbReference>
<keyword evidence="7 14" id="KW-0658">Purine biosynthesis</keyword>
<evidence type="ECO:0000256" key="3">
    <source>
        <dbReference type="ARBA" id="ARBA00005174"/>
    </source>
</evidence>
<evidence type="ECO:0000256" key="9">
    <source>
        <dbReference type="ARBA" id="ARBA00022842"/>
    </source>
</evidence>
<dbReference type="AlphaFoldDB" id="A0A371NBV3"/>
<dbReference type="InterPro" id="IPR020560">
    <property type="entry name" value="PRibGlycinamide_synth_C-dom"/>
</dbReference>
<evidence type="ECO:0000256" key="4">
    <source>
        <dbReference type="ARBA" id="ARBA00013255"/>
    </source>
</evidence>
<evidence type="ECO:0000256" key="15">
    <source>
        <dbReference type="PROSITE-ProRule" id="PRU00409"/>
    </source>
</evidence>
<dbReference type="PROSITE" id="PS00184">
    <property type="entry name" value="GARS"/>
    <property type="match status" value="1"/>
</dbReference>
<evidence type="ECO:0000256" key="14">
    <source>
        <dbReference type="HAMAP-Rule" id="MF_00138"/>
    </source>
</evidence>
<dbReference type="RefSeq" id="WP_115892693.1">
    <property type="nucleotide sequence ID" value="NZ_QREL01000002.1"/>
</dbReference>
<dbReference type="Pfam" id="PF02843">
    <property type="entry name" value="GARS_C"/>
    <property type="match status" value="1"/>
</dbReference>
<evidence type="ECO:0000256" key="12">
    <source>
        <dbReference type="ARBA" id="ARBA00042242"/>
    </source>
</evidence>
<dbReference type="InterPro" id="IPR020559">
    <property type="entry name" value="PRibGlycinamide_synth_CS"/>
</dbReference>
<dbReference type="InterPro" id="IPR020562">
    <property type="entry name" value="PRibGlycinamide_synth_N"/>
</dbReference>
<dbReference type="Gene3D" id="3.40.50.20">
    <property type="match status" value="1"/>
</dbReference>
<dbReference type="Pfam" id="PF01071">
    <property type="entry name" value="GARS_A"/>
    <property type="match status" value="1"/>
</dbReference>
<dbReference type="UniPathway" id="UPA00074">
    <property type="reaction ID" value="UER00125"/>
</dbReference>
<evidence type="ECO:0000259" key="16">
    <source>
        <dbReference type="PROSITE" id="PS50975"/>
    </source>
</evidence>
<evidence type="ECO:0000256" key="8">
    <source>
        <dbReference type="ARBA" id="ARBA00022840"/>
    </source>
</evidence>
<dbReference type="InterPro" id="IPR016185">
    <property type="entry name" value="PreATP-grasp_dom_sf"/>
</dbReference>
<dbReference type="SMART" id="SM01209">
    <property type="entry name" value="GARS_A"/>
    <property type="match status" value="1"/>
</dbReference>
<gene>
    <name evidence="14" type="primary">purD</name>
    <name evidence="17" type="ORF">C7452_1455</name>
</gene>
<name>A0A371NBV3_9EURY</name>
<evidence type="ECO:0000256" key="2">
    <source>
        <dbReference type="ARBA" id="ARBA00001946"/>
    </source>
</evidence>
<proteinExistence type="inferred from homology"/>
<keyword evidence="8 15" id="KW-0067">ATP-binding</keyword>
<evidence type="ECO:0000256" key="1">
    <source>
        <dbReference type="ARBA" id="ARBA00001936"/>
    </source>
</evidence>
<dbReference type="Gene3D" id="3.30.470.20">
    <property type="entry name" value="ATP-grasp fold, B domain"/>
    <property type="match status" value="1"/>
</dbReference>
<dbReference type="InterPro" id="IPR037123">
    <property type="entry name" value="PRibGlycinamide_synth_C_sf"/>
</dbReference>
<keyword evidence="5 14" id="KW-0436">Ligase</keyword>
<comment type="similarity">
    <text evidence="11 14">Belongs to the GARS family.</text>
</comment>
<evidence type="ECO:0000256" key="13">
    <source>
        <dbReference type="ARBA" id="ARBA00042864"/>
    </source>
</evidence>
<dbReference type="InterPro" id="IPR013815">
    <property type="entry name" value="ATP_grasp_subdomain_1"/>
</dbReference>
<dbReference type="GO" id="GO:0005524">
    <property type="term" value="F:ATP binding"/>
    <property type="evidence" value="ECO:0007669"/>
    <property type="project" value="UniProtKB-UniRule"/>
</dbReference>
<evidence type="ECO:0000313" key="17">
    <source>
        <dbReference type="EMBL" id="REE26486.1"/>
    </source>
</evidence>
<organism evidence="17 18">
    <name type="scientific">Methanothermobacter defluvii</name>
    <dbReference type="NCBI Taxonomy" id="49339"/>
    <lineage>
        <taxon>Archaea</taxon>
        <taxon>Methanobacteriati</taxon>
        <taxon>Methanobacteriota</taxon>
        <taxon>Methanomada group</taxon>
        <taxon>Methanobacteria</taxon>
        <taxon>Methanobacteriales</taxon>
        <taxon>Methanobacteriaceae</taxon>
        <taxon>Methanothermobacter</taxon>
    </lineage>
</organism>
<evidence type="ECO:0000256" key="5">
    <source>
        <dbReference type="ARBA" id="ARBA00022598"/>
    </source>
</evidence>
<keyword evidence="6 15" id="KW-0547">Nucleotide-binding</keyword>
<comment type="catalytic activity">
    <reaction evidence="14">
        <text>5-phospho-beta-D-ribosylamine + glycine + ATP = N(1)-(5-phospho-beta-D-ribosyl)glycinamide + ADP + phosphate + H(+)</text>
        <dbReference type="Rhea" id="RHEA:17453"/>
        <dbReference type="ChEBI" id="CHEBI:15378"/>
        <dbReference type="ChEBI" id="CHEBI:30616"/>
        <dbReference type="ChEBI" id="CHEBI:43474"/>
        <dbReference type="ChEBI" id="CHEBI:57305"/>
        <dbReference type="ChEBI" id="CHEBI:58681"/>
        <dbReference type="ChEBI" id="CHEBI:143788"/>
        <dbReference type="ChEBI" id="CHEBI:456216"/>
        <dbReference type="EC" id="6.3.4.13"/>
    </reaction>
</comment>
<keyword evidence="18" id="KW-1185">Reference proteome</keyword>
<keyword evidence="9" id="KW-0460">Magnesium</keyword>
<dbReference type="GO" id="GO:0009113">
    <property type="term" value="P:purine nucleobase biosynthetic process"/>
    <property type="evidence" value="ECO:0007669"/>
    <property type="project" value="InterPro"/>
</dbReference>
<evidence type="ECO:0000256" key="10">
    <source>
        <dbReference type="ARBA" id="ARBA00023211"/>
    </source>
</evidence>
<dbReference type="Pfam" id="PF02844">
    <property type="entry name" value="GARS_N"/>
    <property type="match status" value="1"/>
</dbReference>
<dbReference type="SUPFAM" id="SSF56059">
    <property type="entry name" value="Glutathione synthetase ATP-binding domain-like"/>
    <property type="match status" value="1"/>
</dbReference>
<dbReference type="GO" id="GO:0046872">
    <property type="term" value="F:metal ion binding"/>
    <property type="evidence" value="ECO:0007669"/>
    <property type="project" value="InterPro"/>
</dbReference>
<dbReference type="HAMAP" id="MF_00138">
    <property type="entry name" value="GARS"/>
    <property type="match status" value="1"/>
</dbReference>
<sequence length="437" mass="48064">MKILVVGTGAREHAICSALADEATIYSVMGNRNPGISRLAREFTVAPEVDTEGVVRFASEKGVDMAFIGPEAPLEAGLVDALEEAGIPSVGPTRDAARIETDKSFMRKLFEDYRIPGSITYRVFSDPEELREFMEDFDREAVVKPVGLTGGKGVKIVGEHLRDNMEALKYATEVIEKRIGGHPSVVIEERVVGEEFTVQAFSDGEHIVPMPAVQDHPHAYEGDQGPITGGMGSYSDSDGLLPFLTQKDYEDAVEIMQRTVDAIRKETGPYRGILYGQFMLSADGPKLIEYNARFGDPEAMNVLPLLESSMLEICEGIVDGNLKSASFMNLATVCKYLVPEGYPESGVAGAEIKVDEKKIEDMGVITYYAAVNQEDDHIYTSSSRALALVAPADDIYSAEELCEEATAHVKGRLYHRRDIGTRELVEKRIKHMEDLRS</sequence>
<evidence type="ECO:0000256" key="6">
    <source>
        <dbReference type="ARBA" id="ARBA00022741"/>
    </source>
</evidence>